<accession>A0A5Q2F7K3</accession>
<dbReference type="Proteomes" id="UP000386847">
    <property type="component" value="Chromosome"/>
</dbReference>
<dbReference type="EMBL" id="CP045725">
    <property type="protein sequence ID" value="QGF22902.1"/>
    <property type="molecule type" value="Genomic_DNA"/>
</dbReference>
<sequence>MEPMTKLAWQRHGTTAAEGSIDALPLVLLHAFPFDSSMWHDVVAELDDLPVLTVDAPGFGASPLLPGEPSLDAYAEAVVSDLAELGVDRAVIAGLSMGGYAALAIAAARPAVIAGLGLLDTKAEADSEQAMANRLAMASQAEGEEGSAVVLGLVQAGLSPVTLAHRPQVVEAVRQALENAPREGIAWAQRAMAARPDRLRTLEMISAPALVLRGQHDGMTGAVEARHLAGHLAHVDLVEVPEAGHFAHVEAPAAVAGALHALYLRSIRAR</sequence>
<dbReference type="PRINTS" id="PR00111">
    <property type="entry name" value="ABHYDROLASE"/>
</dbReference>
<reference evidence="2 3" key="1">
    <citation type="submission" date="2019-10" db="EMBL/GenBank/DDBJ databases">
        <title>Genomic analysis of Raineyella sp. CBA3103.</title>
        <authorList>
            <person name="Roh S.W."/>
        </authorList>
    </citation>
    <scope>NUCLEOTIDE SEQUENCE [LARGE SCALE GENOMIC DNA]</scope>
    <source>
        <strain evidence="2 3">CBA3103</strain>
    </source>
</reference>
<dbReference type="PANTHER" id="PTHR43798">
    <property type="entry name" value="MONOACYLGLYCEROL LIPASE"/>
    <property type="match status" value="1"/>
</dbReference>
<evidence type="ECO:0000313" key="3">
    <source>
        <dbReference type="Proteomes" id="UP000386847"/>
    </source>
</evidence>
<name>A0A5Q2F7K3_9ACTN</name>
<dbReference type="Gene3D" id="3.40.50.1820">
    <property type="entry name" value="alpha/beta hydrolase"/>
    <property type="match status" value="1"/>
</dbReference>
<keyword evidence="3" id="KW-1185">Reference proteome</keyword>
<proteinExistence type="predicted"/>
<dbReference type="KEGG" id="rain:Rai3103_03595"/>
<dbReference type="InterPro" id="IPR000073">
    <property type="entry name" value="AB_hydrolase_1"/>
</dbReference>
<dbReference type="SUPFAM" id="SSF53474">
    <property type="entry name" value="alpha/beta-Hydrolases"/>
    <property type="match status" value="1"/>
</dbReference>
<dbReference type="Pfam" id="PF12697">
    <property type="entry name" value="Abhydrolase_6"/>
    <property type="match status" value="1"/>
</dbReference>
<feature type="domain" description="AB hydrolase-1" evidence="1">
    <location>
        <begin position="26"/>
        <end position="257"/>
    </location>
</feature>
<keyword evidence="2" id="KW-0378">Hydrolase</keyword>
<organism evidence="2 3">
    <name type="scientific">Raineyella fluvialis</name>
    <dbReference type="NCBI Taxonomy" id="2662261"/>
    <lineage>
        <taxon>Bacteria</taxon>
        <taxon>Bacillati</taxon>
        <taxon>Actinomycetota</taxon>
        <taxon>Actinomycetes</taxon>
        <taxon>Propionibacteriales</taxon>
        <taxon>Propionibacteriaceae</taxon>
        <taxon>Raineyella</taxon>
    </lineage>
</organism>
<dbReference type="AlphaFoldDB" id="A0A5Q2F7K3"/>
<evidence type="ECO:0000313" key="2">
    <source>
        <dbReference type="EMBL" id="QGF22902.1"/>
    </source>
</evidence>
<protein>
    <submittedName>
        <fullName evidence="2">Alpha/beta fold hydrolase</fullName>
    </submittedName>
</protein>
<evidence type="ECO:0000259" key="1">
    <source>
        <dbReference type="Pfam" id="PF12697"/>
    </source>
</evidence>
<dbReference type="GO" id="GO:0016787">
    <property type="term" value="F:hydrolase activity"/>
    <property type="evidence" value="ECO:0007669"/>
    <property type="project" value="UniProtKB-KW"/>
</dbReference>
<gene>
    <name evidence="2" type="ORF">Rai3103_03595</name>
</gene>
<dbReference type="InterPro" id="IPR029058">
    <property type="entry name" value="AB_hydrolase_fold"/>
</dbReference>
<dbReference type="InterPro" id="IPR050266">
    <property type="entry name" value="AB_hydrolase_sf"/>
</dbReference>